<name>A0A5H2PFV9_9MUSC</name>
<evidence type="ECO:0000256" key="9">
    <source>
        <dbReference type="ARBA" id="ARBA00023065"/>
    </source>
</evidence>
<evidence type="ECO:0000256" key="7">
    <source>
        <dbReference type="ARBA" id="ARBA00022781"/>
    </source>
</evidence>
<dbReference type="EMBL" id="MF774215">
    <property type="protein sequence ID" value="AXZ71058.1"/>
    <property type="molecule type" value="Genomic_DNA"/>
</dbReference>
<dbReference type="GO" id="GO:0045259">
    <property type="term" value="C:proton-transporting ATP synthase complex"/>
    <property type="evidence" value="ECO:0007669"/>
    <property type="project" value="UniProtKB-KW"/>
</dbReference>
<evidence type="ECO:0000256" key="4">
    <source>
        <dbReference type="ARBA" id="ARBA00022448"/>
    </source>
</evidence>
<dbReference type="Pfam" id="PF00895">
    <property type="entry name" value="ATP-synt_8"/>
    <property type="match status" value="1"/>
</dbReference>
<dbReference type="InterPro" id="IPR001421">
    <property type="entry name" value="ATP8_metazoa"/>
</dbReference>
<gene>
    <name evidence="15" type="primary">ATP8</name>
</gene>
<comment type="function">
    <text evidence="12">Mitochondrial membrane ATP synthase (F(1)F(0) ATP synthase or Complex V) produces ATP from ADP in the presence of a proton gradient across the membrane which is generated by electron transport complexes of the respiratory chain. F-type ATPases consist of two structural domains, F(1) - containing the extramembraneous catalytic core and F(0) - containing the membrane proton channel, linked together by a central stalk and a peripheral stalk. During catalysis, ATP synthesis in the catalytic domain of F(1) is coupled via a rotary mechanism of the central stalk subunits to proton translocation. Part of the complex F(0) domain. Minor subunit located with subunit a in the membrane.</text>
</comment>
<evidence type="ECO:0000256" key="12">
    <source>
        <dbReference type="ARBA" id="ARBA00024864"/>
    </source>
</evidence>
<keyword evidence="8 14" id="KW-1133">Transmembrane helix</keyword>
<evidence type="ECO:0000313" key="15">
    <source>
        <dbReference type="EMBL" id="AXZ71058.1"/>
    </source>
</evidence>
<feature type="transmembrane region" description="Helical" evidence="14">
    <location>
        <begin position="6"/>
        <end position="29"/>
    </location>
</feature>
<reference evidence="15" key="2">
    <citation type="submission" date="2019-09" db="EMBL/GenBank/DDBJ databases">
        <title>The complete mitochondrial genome analysis of Eristalis tenax (Diptera, Syrphidae).</title>
        <authorList>
            <person name="Li X."/>
            <person name="Yang D."/>
        </authorList>
    </citation>
    <scope>NUCLEOTIDE SEQUENCE</scope>
</reference>
<keyword evidence="10 13" id="KW-0496">Mitochondrion</keyword>
<comment type="subcellular location">
    <subcellularLocation>
        <location evidence="1 13">Mitochondrion membrane</location>
        <topology evidence="1 13">Single-pass membrane protein</topology>
    </subcellularLocation>
</comment>
<evidence type="ECO:0000256" key="8">
    <source>
        <dbReference type="ARBA" id="ARBA00022989"/>
    </source>
</evidence>
<protein>
    <recommendedName>
        <fullName evidence="13">ATP synthase complex subunit 8</fullName>
    </recommendedName>
</protein>
<keyword evidence="7 13" id="KW-0375">Hydrogen ion transport</keyword>
<organism evidence="15">
    <name type="scientific">Lonchoptera multiseta</name>
    <dbReference type="NCBI Taxonomy" id="2321081"/>
    <lineage>
        <taxon>Eukaryota</taxon>
        <taxon>Metazoa</taxon>
        <taxon>Ecdysozoa</taxon>
        <taxon>Arthropoda</taxon>
        <taxon>Hexapoda</taxon>
        <taxon>Insecta</taxon>
        <taxon>Pterygota</taxon>
        <taxon>Neoptera</taxon>
        <taxon>Endopterygota</taxon>
        <taxon>Diptera</taxon>
        <taxon>Brachycera</taxon>
        <taxon>Muscomorpha</taxon>
        <taxon>Platypezoidea</taxon>
        <taxon>Lonchopteridae</taxon>
        <taxon>Lonchoptera</taxon>
    </lineage>
</organism>
<evidence type="ECO:0000256" key="1">
    <source>
        <dbReference type="ARBA" id="ARBA00004304"/>
    </source>
</evidence>
<keyword evidence="4 13" id="KW-0813">Transport</keyword>
<keyword evidence="9 13" id="KW-0406">Ion transport</keyword>
<comment type="similarity">
    <text evidence="2 13">Belongs to the ATPase protein 8 family.</text>
</comment>
<evidence type="ECO:0000256" key="3">
    <source>
        <dbReference type="ARBA" id="ARBA00011291"/>
    </source>
</evidence>
<reference evidence="15" key="1">
    <citation type="submission" date="2017-08" db="EMBL/GenBank/DDBJ databases">
        <authorList>
            <person name="Li X.-K."/>
            <person name="Yang D."/>
        </authorList>
    </citation>
    <scope>NUCLEOTIDE SEQUENCE</scope>
</reference>
<evidence type="ECO:0000256" key="11">
    <source>
        <dbReference type="ARBA" id="ARBA00023136"/>
    </source>
</evidence>
<sequence length="53" mass="6590">MPQMAPLSWLILFIFFTIMFIFFNIMNYYNFNTSKKSKENMMMSKSISFNWKW</sequence>
<geneLocation type="mitochondrion" evidence="15"/>
<evidence type="ECO:0000256" key="10">
    <source>
        <dbReference type="ARBA" id="ARBA00023128"/>
    </source>
</evidence>
<evidence type="ECO:0000256" key="5">
    <source>
        <dbReference type="ARBA" id="ARBA00022547"/>
    </source>
</evidence>
<evidence type="ECO:0000256" key="2">
    <source>
        <dbReference type="ARBA" id="ARBA00008892"/>
    </source>
</evidence>
<dbReference type="AlphaFoldDB" id="A0A5H2PFV9"/>
<accession>A0A5H2PFV9</accession>
<keyword evidence="5 13" id="KW-0138">CF(0)</keyword>
<evidence type="ECO:0000256" key="13">
    <source>
        <dbReference type="RuleBase" id="RU003661"/>
    </source>
</evidence>
<evidence type="ECO:0000256" key="6">
    <source>
        <dbReference type="ARBA" id="ARBA00022692"/>
    </source>
</evidence>
<evidence type="ECO:0000256" key="14">
    <source>
        <dbReference type="SAM" id="Phobius"/>
    </source>
</evidence>
<keyword evidence="6 13" id="KW-0812">Transmembrane</keyword>
<comment type="subunit">
    <text evidence="3">F-type ATPases have 2 components, CF(1) - the catalytic core - and CF(0) - the membrane proton channel.</text>
</comment>
<proteinExistence type="inferred from homology"/>
<dbReference type="GO" id="GO:0015078">
    <property type="term" value="F:proton transmembrane transporter activity"/>
    <property type="evidence" value="ECO:0007669"/>
    <property type="project" value="InterPro"/>
</dbReference>
<dbReference type="GO" id="GO:0015986">
    <property type="term" value="P:proton motive force-driven ATP synthesis"/>
    <property type="evidence" value="ECO:0007669"/>
    <property type="project" value="InterPro"/>
</dbReference>
<keyword evidence="11 14" id="KW-0472">Membrane</keyword>
<dbReference type="GO" id="GO:0031966">
    <property type="term" value="C:mitochondrial membrane"/>
    <property type="evidence" value="ECO:0007669"/>
    <property type="project" value="UniProtKB-SubCell"/>
</dbReference>